<comment type="pathway">
    <text evidence="2">Aromatic compound metabolism; phenylpropanoid biosynthesis.</text>
</comment>
<dbReference type="GO" id="GO:0016616">
    <property type="term" value="F:oxidoreductase activity, acting on the CH-OH group of donors, NAD or NADP as acceptor"/>
    <property type="evidence" value="ECO:0000318"/>
    <property type="project" value="GO_Central"/>
</dbReference>
<dbReference type="EC" id="1.1.1.195" evidence="4"/>
<dbReference type="SMR" id="A0A3B6H4Q4"/>
<dbReference type="GO" id="GO:0009809">
    <property type="term" value="P:lignin biosynthetic process"/>
    <property type="evidence" value="ECO:0007669"/>
    <property type="project" value="UniProtKB-KW"/>
</dbReference>
<keyword evidence="16" id="KW-0472">Membrane</keyword>
<dbReference type="EMBL" id="PP967066">
    <property type="protein sequence ID" value="XCJ76102.1"/>
    <property type="molecule type" value="mRNA"/>
</dbReference>
<proteinExistence type="evidence at transcript level"/>
<dbReference type="SUPFAM" id="SSF50129">
    <property type="entry name" value="GroES-like"/>
    <property type="match status" value="1"/>
</dbReference>
<evidence type="ECO:0000256" key="5">
    <source>
        <dbReference type="ARBA" id="ARBA00022723"/>
    </source>
</evidence>
<dbReference type="SMART" id="SM00829">
    <property type="entry name" value="PKS_ER"/>
    <property type="match status" value="1"/>
</dbReference>
<comment type="catalytic activity">
    <reaction evidence="13">
        <text>(E)-coniferol + NADP(+) = (E)-coniferaldehyde + NADPH + H(+)</text>
        <dbReference type="Rhea" id="RHEA:22444"/>
        <dbReference type="ChEBI" id="CHEBI:15378"/>
        <dbReference type="ChEBI" id="CHEBI:16547"/>
        <dbReference type="ChEBI" id="CHEBI:17745"/>
        <dbReference type="ChEBI" id="CHEBI:57783"/>
        <dbReference type="ChEBI" id="CHEBI:58349"/>
        <dbReference type="EC" id="1.1.1.195"/>
    </reaction>
    <physiologicalReaction direction="right-to-left" evidence="13">
        <dbReference type="Rhea" id="RHEA:22446"/>
    </physiologicalReaction>
</comment>
<evidence type="ECO:0000256" key="11">
    <source>
        <dbReference type="ARBA" id="ARBA00048379"/>
    </source>
</evidence>
<sequence length="426" mass="46869">MNRRSTVDAALSWLRHCCLLNLIYLVICILVNWSKCLAYKRNGSCYKLHNLITPFWLTICCFLQFSCLAGMAAESQTESGNCSAWAAKDPSGVLSPHSFNRRTVRHDDVSLRITHCGVCYADVIWTKNRHNDSVYPLVPGHEIAGVVTEVGSDVKGFKLGDHVAVGTYVNSCRDCDNCNSFLENHCSKFVFTFNGVDTDGTVTKGGYSSHIVVHERYCYKIPDGYPLEKAAPLVCAGITVYTPMMRHNMKQPGKSLGVVGLGGLGHMAVKFGKAFGLKVTVLSTSESKRDEAISLLGADNFVVSSDIRQMESLKNSLDFIVDTASGDHPFDPYLALLKVGGIMALVGFPGEIRVHPATLNLGARTLSGSVTGGTKDTQEMINFCTANKIYPDIELIKIDYINEALERLVNRDVRYRFVIDIESSLK</sequence>
<evidence type="ECO:0000256" key="1">
    <source>
        <dbReference type="ARBA" id="ARBA00001947"/>
    </source>
</evidence>
<dbReference type="Gramene" id="TraesROB_scaffold_083111_01G000200.1">
    <property type="protein sequence ID" value="TraesROB_scaffold_083111_01G000200.1"/>
    <property type="gene ID" value="TraesROB_scaffold_083111_01G000200"/>
</dbReference>
<dbReference type="Gramene" id="TraesCS3D03G0968500.1">
    <property type="protein sequence ID" value="TraesCS3D03G0968500.1.CDS"/>
    <property type="gene ID" value="TraesCS3D03G0968500"/>
</dbReference>
<evidence type="ECO:0000256" key="10">
    <source>
        <dbReference type="ARBA" id="ARBA00047329"/>
    </source>
</evidence>
<comment type="subunit">
    <text evidence="3">Homodimer.</text>
</comment>
<dbReference type="InterPro" id="IPR020843">
    <property type="entry name" value="ER"/>
</dbReference>
<evidence type="ECO:0000313" key="19">
    <source>
        <dbReference type="EnsemblPlants" id="TraesCS3D02G441200.1"/>
    </source>
</evidence>
<evidence type="ECO:0000313" key="18">
    <source>
        <dbReference type="EMBL" id="XCJ76102.1"/>
    </source>
</evidence>
<evidence type="ECO:0000256" key="12">
    <source>
        <dbReference type="ARBA" id="ARBA00049226"/>
    </source>
</evidence>
<evidence type="ECO:0000256" key="14">
    <source>
        <dbReference type="ARBA" id="ARBA00049332"/>
    </source>
</evidence>
<organism evidence="19">
    <name type="scientific">Triticum aestivum</name>
    <name type="common">Wheat</name>
    <dbReference type="NCBI Taxonomy" id="4565"/>
    <lineage>
        <taxon>Eukaryota</taxon>
        <taxon>Viridiplantae</taxon>
        <taxon>Streptophyta</taxon>
        <taxon>Embryophyta</taxon>
        <taxon>Tracheophyta</taxon>
        <taxon>Spermatophyta</taxon>
        <taxon>Magnoliopsida</taxon>
        <taxon>Liliopsida</taxon>
        <taxon>Poales</taxon>
        <taxon>Poaceae</taxon>
        <taxon>BOP clade</taxon>
        <taxon>Pooideae</taxon>
        <taxon>Triticodae</taxon>
        <taxon>Triticeae</taxon>
        <taxon>Triticinae</taxon>
        <taxon>Triticum</taxon>
    </lineage>
</organism>
<dbReference type="Gramene" id="TraesCAD_scaffold_107131_01G000100.1">
    <property type="protein sequence ID" value="TraesCAD_scaffold_107131_01G000100.1"/>
    <property type="gene ID" value="TraesCAD_scaffold_107131_01G000100"/>
</dbReference>
<dbReference type="PANTHER" id="PTHR42683">
    <property type="entry name" value="ALDEHYDE REDUCTASE"/>
    <property type="match status" value="1"/>
</dbReference>
<feature type="transmembrane region" description="Helical" evidence="16">
    <location>
        <begin position="12"/>
        <end position="33"/>
    </location>
</feature>
<comment type="catalytic activity">
    <reaction evidence="14">
        <text>(E)-cinnamyl alcohol + NADP(+) = (E)-cinnamaldehyde + NADPH + H(+)</text>
        <dbReference type="Rhea" id="RHEA:10392"/>
        <dbReference type="ChEBI" id="CHEBI:15378"/>
        <dbReference type="ChEBI" id="CHEBI:16731"/>
        <dbReference type="ChEBI" id="CHEBI:33227"/>
        <dbReference type="ChEBI" id="CHEBI:57783"/>
        <dbReference type="ChEBI" id="CHEBI:58349"/>
        <dbReference type="EC" id="1.1.1.195"/>
    </reaction>
    <physiologicalReaction direction="right-to-left" evidence="14">
        <dbReference type="Rhea" id="RHEA:10394"/>
    </physiologicalReaction>
</comment>
<keyword evidence="16" id="KW-0812">Transmembrane</keyword>
<gene>
    <name evidence="18" type="primary">CAD-D6</name>
</gene>
<dbReference type="STRING" id="4565.A0A3B6H4Q4"/>
<dbReference type="InterPro" id="IPR002328">
    <property type="entry name" value="ADH_Zn_CS"/>
</dbReference>
<evidence type="ECO:0000256" key="2">
    <source>
        <dbReference type="ARBA" id="ARBA00004928"/>
    </source>
</evidence>
<dbReference type="Gene3D" id="3.90.180.10">
    <property type="entry name" value="Medium-chain alcohol dehydrogenases, catalytic domain"/>
    <property type="match status" value="1"/>
</dbReference>
<dbReference type="PaxDb" id="4565-Traes_3DL_0F4545281.1"/>
<dbReference type="InterPro" id="IPR047109">
    <property type="entry name" value="CAD-like"/>
</dbReference>
<dbReference type="FunFam" id="3.90.180.10:FF:000004">
    <property type="entry name" value="probable cinnamyl alcohol dehydrogenase"/>
    <property type="match status" value="1"/>
</dbReference>
<evidence type="ECO:0000256" key="7">
    <source>
        <dbReference type="ARBA" id="ARBA00022833"/>
    </source>
</evidence>
<dbReference type="PROSITE" id="PS00059">
    <property type="entry name" value="ADH_ZINC"/>
    <property type="match status" value="1"/>
</dbReference>
<comment type="cofactor">
    <cofactor evidence="1 15">
        <name>Zn(2+)</name>
        <dbReference type="ChEBI" id="CHEBI:29105"/>
    </cofactor>
</comment>
<evidence type="ECO:0000256" key="16">
    <source>
        <dbReference type="SAM" id="Phobius"/>
    </source>
</evidence>
<evidence type="ECO:0000256" key="3">
    <source>
        <dbReference type="ARBA" id="ARBA00011738"/>
    </source>
</evidence>
<dbReference type="OMA" id="GWGEQKF"/>
<comment type="catalytic activity">
    <reaction evidence="12">
        <text>(E)-caffeyl alcohol + NADP(+) = (E)-caffeyl aldehyde + NADPH + H(+)</text>
        <dbReference type="Rhea" id="RHEA:45728"/>
        <dbReference type="ChEBI" id="CHEBI:15378"/>
        <dbReference type="ChEBI" id="CHEBI:28323"/>
        <dbReference type="ChEBI" id="CHEBI:31334"/>
        <dbReference type="ChEBI" id="CHEBI:57783"/>
        <dbReference type="ChEBI" id="CHEBI:58349"/>
    </reaction>
    <physiologicalReaction direction="right-to-left" evidence="12">
        <dbReference type="Rhea" id="RHEA:45730"/>
    </physiologicalReaction>
</comment>
<keyword evidence="5 15" id="KW-0479">Metal-binding</keyword>
<evidence type="ECO:0000256" key="15">
    <source>
        <dbReference type="RuleBase" id="RU361277"/>
    </source>
</evidence>
<evidence type="ECO:0000256" key="13">
    <source>
        <dbReference type="ARBA" id="ARBA00049311"/>
    </source>
</evidence>
<dbReference type="SUPFAM" id="SSF51735">
    <property type="entry name" value="NAD(P)-binding Rossmann-fold domains"/>
    <property type="match status" value="1"/>
</dbReference>
<evidence type="ECO:0000259" key="17">
    <source>
        <dbReference type="SMART" id="SM00829"/>
    </source>
</evidence>
<evidence type="ECO:0000313" key="20">
    <source>
        <dbReference type="Proteomes" id="UP000019116"/>
    </source>
</evidence>
<comment type="similarity">
    <text evidence="15">Belongs to the zinc-containing alcohol dehydrogenase family.</text>
</comment>
<dbReference type="CDD" id="cd05283">
    <property type="entry name" value="CAD1"/>
    <property type="match status" value="1"/>
</dbReference>
<reference evidence="18" key="3">
    <citation type="journal article" date="2024" name="BMC Genomics">
        <title>Genome-wide characterization and expression analysis of the CINNAMYL ALCOHOL DEHYDROGENASE gene family in Triticum aestivum.</title>
        <authorList>
            <person name="Peracchi L.M."/>
            <person name="Brew-Appiah R."/>
            <person name="Garland-Campbell K."/>
            <person name="Roalson E.H."/>
            <person name="Sanguinet K."/>
        </authorList>
    </citation>
    <scope>NUCLEOTIDE SEQUENCE</scope>
</reference>
<accession>A0A3B6H4Q4</accession>
<keyword evidence="16" id="KW-1133">Transmembrane helix</keyword>
<evidence type="ECO:0000256" key="9">
    <source>
        <dbReference type="ARBA" id="ARBA00023002"/>
    </source>
</evidence>
<dbReference type="Gene3D" id="3.40.50.720">
    <property type="entry name" value="NAD(P)-binding Rossmann-like Domain"/>
    <property type="match status" value="1"/>
</dbReference>
<keyword evidence="7 15" id="KW-0862">Zinc</keyword>
<comment type="catalytic activity">
    <reaction evidence="10">
        <text>(E)-4-coumaroyl alcohol + NADP(+) = (E)-4-coumaraldehyde + NADPH + H(+)</text>
        <dbReference type="Rhea" id="RHEA:45724"/>
        <dbReference type="ChEBI" id="CHEBI:15378"/>
        <dbReference type="ChEBI" id="CHEBI:28353"/>
        <dbReference type="ChEBI" id="CHEBI:57783"/>
        <dbReference type="ChEBI" id="CHEBI:58349"/>
        <dbReference type="ChEBI" id="CHEBI:64555"/>
        <dbReference type="EC" id="1.1.1.195"/>
    </reaction>
    <physiologicalReaction direction="right-to-left" evidence="10">
        <dbReference type="Rhea" id="RHEA:45726"/>
    </physiologicalReaction>
</comment>
<comment type="catalytic activity">
    <reaction evidence="11">
        <text>(E)-sinapyl alcohol + NADP(+) = (E)-sinapaldehyde + NADPH + H(+)</text>
        <dbReference type="Rhea" id="RHEA:45704"/>
        <dbReference type="ChEBI" id="CHEBI:15378"/>
        <dbReference type="ChEBI" id="CHEBI:27949"/>
        <dbReference type="ChEBI" id="CHEBI:57783"/>
        <dbReference type="ChEBI" id="CHEBI:58349"/>
        <dbReference type="ChEBI" id="CHEBI:64557"/>
        <dbReference type="EC" id="1.1.1.195"/>
    </reaction>
    <physiologicalReaction direction="right-to-left" evidence="11">
        <dbReference type="Rhea" id="RHEA:45706"/>
    </physiologicalReaction>
</comment>
<dbReference type="InterPro" id="IPR013154">
    <property type="entry name" value="ADH-like_N"/>
</dbReference>
<dbReference type="Gramene" id="TraesRN3D0101010600.1">
    <property type="protein sequence ID" value="TraesRN3D0101010600.1"/>
    <property type="gene ID" value="TraesRN3D0101010600"/>
</dbReference>
<reference evidence="19" key="1">
    <citation type="submission" date="2018-08" db="EMBL/GenBank/DDBJ databases">
        <authorList>
            <person name="Rossello M."/>
        </authorList>
    </citation>
    <scope>NUCLEOTIDE SEQUENCE [LARGE SCALE GENOMIC DNA]</scope>
    <source>
        <strain evidence="19">cv. Chinese Spring</strain>
    </source>
</reference>
<dbReference type="InterPro" id="IPR036291">
    <property type="entry name" value="NAD(P)-bd_dom_sf"/>
</dbReference>
<evidence type="ECO:0000256" key="8">
    <source>
        <dbReference type="ARBA" id="ARBA00022857"/>
    </source>
</evidence>
<dbReference type="Gramene" id="TraesCS3D02G441200.1">
    <property type="protein sequence ID" value="TraesCS3D02G441200.1"/>
    <property type="gene ID" value="TraesCS3D02G441200"/>
</dbReference>
<evidence type="ECO:0000256" key="6">
    <source>
        <dbReference type="ARBA" id="ARBA00022733"/>
    </source>
</evidence>
<keyword evidence="20" id="KW-1185">Reference proteome</keyword>
<dbReference type="Proteomes" id="UP000019116">
    <property type="component" value="Chromosome 3D"/>
</dbReference>
<keyword evidence="9 18" id="KW-0560">Oxidoreductase</keyword>
<keyword evidence="6" id="KW-0438">Lignin biosynthesis</keyword>
<dbReference type="AlphaFoldDB" id="A0A3B6H4Q4"/>
<dbReference type="EnsemblPlants" id="TraesCS3D02G441200.1">
    <property type="protein sequence ID" value="TraesCS3D02G441200.1"/>
    <property type="gene ID" value="TraesCS3D02G441200"/>
</dbReference>
<dbReference type="Gramene" id="TraesCLE_scaffold_143190_01G000100.1">
    <property type="protein sequence ID" value="TraesCLE_scaffold_143190_01G000100.1"/>
    <property type="gene ID" value="TraesCLE_scaffold_143190_01G000100"/>
</dbReference>
<feature type="domain" description="Enoyl reductase (ER)" evidence="17">
    <location>
        <begin position="92"/>
        <end position="419"/>
    </location>
</feature>
<dbReference type="InterPro" id="IPR011032">
    <property type="entry name" value="GroES-like_sf"/>
</dbReference>
<dbReference type="Pfam" id="PF00107">
    <property type="entry name" value="ADH_zinc_N"/>
    <property type="match status" value="1"/>
</dbReference>
<dbReference type="Pfam" id="PF08240">
    <property type="entry name" value="ADH_N"/>
    <property type="match status" value="1"/>
</dbReference>
<keyword evidence="8" id="KW-0521">NADP</keyword>
<dbReference type="OrthoDB" id="1879366at2759"/>
<dbReference type="Gramene" id="TraesWEE_scaffold_141409_01G000100.1">
    <property type="protein sequence ID" value="TraesWEE_scaffold_141409_01G000100.1"/>
    <property type="gene ID" value="TraesWEE_scaffold_141409_01G000100"/>
</dbReference>
<reference evidence="19" key="2">
    <citation type="submission" date="2018-10" db="UniProtKB">
        <authorList>
            <consortium name="EnsemblPlants"/>
        </authorList>
    </citation>
    <scope>IDENTIFICATION</scope>
</reference>
<dbReference type="GO" id="GO:0008270">
    <property type="term" value="F:zinc ion binding"/>
    <property type="evidence" value="ECO:0007669"/>
    <property type="project" value="InterPro"/>
</dbReference>
<dbReference type="FunFam" id="3.40.50.720:FF:000022">
    <property type="entry name" value="Cinnamyl alcohol dehydrogenase"/>
    <property type="match status" value="1"/>
</dbReference>
<dbReference type="GO" id="GO:0045551">
    <property type="term" value="F:cinnamyl-alcohol dehydrogenase activity"/>
    <property type="evidence" value="ECO:0007669"/>
    <property type="project" value="UniProtKB-EC"/>
</dbReference>
<dbReference type="InterPro" id="IPR013149">
    <property type="entry name" value="ADH-like_C"/>
</dbReference>
<protein>
    <recommendedName>
        <fullName evidence="4">cinnamyl-alcohol dehydrogenase</fullName>
        <ecNumber evidence="4">1.1.1.195</ecNumber>
    </recommendedName>
</protein>
<evidence type="ECO:0000256" key="4">
    <source>
        <dbReference type="ARBA" id="ARBA00013171"/>
    </source>
</evidence>
<name>A0A3B6H4Q4_WHEAT</name>